<evidence type="ECO:0000256" key="1">
    <source>
        <dbReference type="SAM" id="MobiDB-lite"/>
    </source>
</evidence>
<name>A0A0K2GE85_NITMO</name>
<evidence type="ECO:0000313" key="3">
    <source>
        <dbReference type="Proteomes" id="UP000069205"/>
    </source>
</evidence>
<feature type="region of interest" description="Disordered" evidence="1">
    <location>
        <begin position="52"/>
        <end position="72"/>
    </location>
</feature>
<dbReference type="KEGG" id="nmv:NITMOv2_2857"/>
<dbReference type="AlphaFoldDB" id="A0A0K2GE85"/>
<dbReference type="EMBL" id="CP011801">
    <property type="protein sequence ID" value="ALA59263.1"/>
    <property type="molecule type" value="Genomic_DNA"/>
</dbReference>
<accession>A0A0K2GE85</accession>
<keyword evidence="3" id="KW-1185">Reference proteome</keyword>
<sequence>MGTDRSPVSPTPCGAQIGKTSRPHVWRFSLCTLLDEDLVRIKTVLEEGKIPRDVQRHGSEPPPMLKAEQLER</sequence>
<dbReference type="Proteomes" id="UP000069205">
    <property type="component" value="Chromosome"/>
</dbReference>
<reference evidence="2 3" key="1">
    <citation type="journal article" date="2015" name="Proc. Natl. Acad. Sci. U.S.A.">
        <title>Expanded metabolic versatility of ubiquitous nitrite-oxidizing bacteria from the genus Nitrospira.</title>
        <authorList>
            <person name="Koch H."/>
            <person name="Lucker S."/>
            <person name="Albertsen M."/>
            <person name="Kitzinger K."/>
            <person name="Herbold C."/>
            <person name="Spieck E."/>
            <person name="Nielsen P.H."/>
            <person name="Wagner M."/>
            <person name="Daims H."/>
        </authorList>
    </citation>
    <scope>NUCLEOTIDE SEQUENCE [LARGE SCALE GENOMIC DNA]</scope>
    <source>
        <strain evidence="2 3">NSP M-1</strain>
    </source>
</reference>
<gene>
    <name evidence="2" type="ORF">NITMOv2_2857</name>
</gene>
<evidence type="ECO:0000313" key="2">
    <source>
        <dbReference type="EMBL" id="ALA59263.1"/>
    </source>
</evidence>
<protein>
    <submittedName>
        <fullName evidence="2">Uncharacterized protein</fullName>
    </submittedName>
</protein>
<organism evidence="2 3">
    <name type="scientific">Nitrospira moscoviensis</name>
    <dbReference type="NCBI Taxonomy" id="42253"/>
    <lineage>
        <taxon>Bacteria</taxon>
        <taxon>Pseudomonadati</taxon>
        <taxon>Nitrospirota</taxon>
        <taxon>Nitrospiria</taxon>
        <taxon>Nitrospirales</taxon>
        <taxon>Nitrospiraceae</taxon>
        <taxon>Nitrospira</taxon>
    </lineage>
</organism>
<proteinExistence type="predicted"/>